<accession>A0A172ZJJ2</accession>
<reference evidence="3 4" key="2">
    <citation type="journal article" date="2016" name="Int. J. Syst. Evol. Microbiol.">
        <title>Paenibacillus bovis sp. nov., isolated from raw yak (Bos grunniens) milk.</title>
        <authorList>
            <person name="Gao C."/>
            <person name="Han J."/>
            <person name="Liu Z."/>
            <person name="Xu X."/>
            <person name="Hang F."/>
            <person name="Wu Z."/>
        </authorList>
    </citation>
    <scope>NUCLEOTIDE SEQUENCE [LARGE SCALE GENOMIC DNA]</scope>
    <source>
        <strain evidence="3 4">BD3526</strain>
    </source>
</reference>
<dbReference type="Pfam" id="PF16571">
    <property type="entry name" value="FBP_C"/>
    <property type="match status" value="1"/>
</dbReference>
<name>A0A172ZJJ2_9BACL</name>
<dbReference type="AlphaFoldDB" id="A0A172ZJJ2"/>
<dbReference type="RefSeq" id="WP_060535908.1">
    <property type="nucleotide sequence ID" value="NZ_CP013023.1"/>
</dbReference>
<dbReference type="Gene3D" id="1.20.1280.250">
    <property type="match status" value="1"/>
</dbReference>
<gene>
    <name evidence="3" type="ORF">AR543_18545</name>
</gene>
<sequence>MQTPFIHNHQLNIIHKQADFLLKTMRTVADRKVLETVKDTAVTNVIDAFDSLTPEQKNLLEQMSKQEAAYDLQSYLDELESHVIPFPEVTVKQIQKLFPKSKKLKMPDLASLDYKRTTYLRWMDVATNRLYIIYPHGEQFLGIEGQITSTNKNGFCMFCNRHRELGFFNVKTRGSGPDNFASAGQYICIDDEACNHSITNTAPLERFILAAGK</sequence>
<evidence type="ECO:0000259" key="1">
    <source>
        <dbReference type="Pfam" id="PF07299"/>
    </source>
</evidence>
<dbReference type="InterPro" id="IPR032330">
    <property type="entry name" value="EF-G-binding_C"/>
</dbReference>
<dbReference type="InterPro" id="IPR010841">
    <property type="entry name" value="EF-G-binding_N"/>
</dbReference>
<keyword evidence="4" id="KW-1185">Reference proteome</keyword>
<evidence type="ECO:0000313" key="3">
    <source>
        <dbReference type="EMBL" id="ANF97815.1"/>
    </source>
</evidence>
<dbReference type="Proteomes" id="UP000078148">
    <property type="component" value="Chromosome"/>
</dbReference>
<dbReference type="CDD" id="cd16342">
    <property type="entry name" value="FusC_FusB"/>
    <property type="match status" value="1"/>
</dbReference>
<evidence type="ECO:0000259" key="2">
    <source>
        <dbReference type="Pfam" id="PF16571"/>
    </source>
</evidence>
<dbReference type="EMBL" id="CP013023">
    <property type="protein sequence ID" value="ANF97815.1"/>
    <property type="molecule type" value="Genomic_DNA"/>
</dbReference>
<organism evidence="3 4">
    <name type="scientific">Paenibacillus bovis</name>
    <dbReference type="NCBI Taxonomy" id="1616788"/>
    <lineage>
        <taxon>Bacteria</taxon>
        <taxon>Bacillati</taxon>
        <taxon>Bacillota</taxon>
        <taxon>Bacilli</taxon>
        <taxon>Bacillales</taxon>
        <taxon>Paenibacillaceae</taxon>
        <taxon>Paenibacillus</taxon>
    </lineage>
</organism>
<proteinExistence type="predicted"/>
<reference evidence="4" key="1">
    <citation type="submission" date="2015-10" db="EMBL/GenBank/DDBJ databases">
        <title>Genome of Paenibacillus bovis sp. nov.</title>
        <authorList>
            <person name="Wu Z."/>
            <person name="Gao C."/>
            <person name="Liu Z."/>
            <person name="Zheng H."/>
        </authorList>
    </citation>
    <scope>NUCLEOTIDE SEQUENCE [LARGE SCALE GENOMIC DNA]</scope>
    <source>
        <strain evidence="4">BD3526</strain>
    </source>
</reference>
<dbReference type="Pfam" id="PF07299">
    <property type="entry name" value="EF-G-binding_N"/>
    <property type="match status" value="1"/>
</dbReference>
<dbReference type="OrthoDB" id="1891078at2"/>
<dbReference type="KEGG" id="pbv:AR543_18545"/>
<dbReference type="InterPro" id="IPR038344">
    <property type="entry name" value="EF-G_N_sf"/>
</dbReference>
<feature type="domain" description="Elongation factor G-binding protein C-terminal treble-clef zinc-finger" evidence="2">
    <location>
        <begin position="101"/>
        <end position="201"/>
    </location>
</feature>
<keyword evidence="3" id="KW-0251">Elongation factor</keyword>
<evidence type="ECO:0000313" key="4">
    <source>
        <dbReference type="Proteomes" id="UP000078148"/>
    </source>
</evidence>
<dbReference type="STRING" id="1616788.AR543_18545"/>
<dbReference type="GO" id="GO:0003746">
    <property type="term" value="F:translation elongation factor activity"/>
    <property type="evidence" value="ECO:0007669"/>
    <property type="project" value="UniProtKB-KW"/>
</dbReference>
<feature type="domain" description="Elongation factor G-binding protein N-terminal" evidence="1">
    <location>
        <begin position="5"/>
        <end position="87"/>
    </location>
</feature>
<keyword evidence="3" id="KW-0648">Protein biosynthesis</keyword>
<protein>
    <submittedName>
        <fullName evidence="3">Elongation factor G-binding protein</fullName>
    </submittedName>
</protein>